<sequence>MRFTISVLVILLTNTFCSVAQKTGTVKGTVADSASNIKLYNASVSVLNEKDSTLVTFTRVAGDGSFTINNLPQGRFIMLITYPEYADYVDQFKLDSVKPEINLGHINMTLTSKLLAEVIVKAKPVAIRIKGDTTEFDAGAYVIQPDSKVEDLLKQLPGIQVDKDGKITAQGEKVNKVLVDGEEFFGDDPTLVTKNLRADMVDKVQLYDKKSDQATFTGIDDGQKTKTINIKLKEDKKKGTFGKIDAGPGTEKFYQGQIIYNRFNAKQKMSAYGTIANTGKTGLSWEDENKAVGSNLQMSDDGGMYYYGQGWDDMTYFGEGIPIARTGGLHYDNKWDEDKHSINTNYKLGSLTVDGTKNIITQNNLPQSVLRNSSDQIFHNFVFRQKLDGVYQLKIDTTSNLKLSFDGTFKRSQTINSVFAEGYRNDTLLNRSANNVLSNANQRMFNASAFYTKKLKKKGRTISVNLSQSFNERTEKDSLKSTIDFYRDGKPDREQVNDQFRRNDVTFLSVNSNITYTEPITPKLSLALSYGLNLNNSSSDRRTFNQSLPGKYDAVVDSLTNDYKLNQLSNQGGATFNYRGQKFTANIGTRAAAVNFDQKDLFSGTTFKREFINWFPNAYFTYRFSQRKSLSIYYNGSTNQPSINQIQPVRTGNDFLNLTLGNPDLTPSFTNNFSAYFNSYKVLSETSLYLRGNYSFTTNPIVNNMNTNEDGSSTYQAVNLAGKAPSNFSVYGNLQRKIKKVDMYVGLNASASGNTYYNMVNGLLNTTNANNYSAGIFLGKYKMKKYDINASFNPTYTIGRSSLPNSVNNDGKGYNASASAMVYLPFKIQLQTDFNYTFQAKTAAFDNNFDQFLWNATITKSFLKENNLKLALAGYDLLNQKTGFSRNSVNNSITQTRATTIRRLFLFSVIYEFNKMGGAKNTN</sequence>
<keyword evidence="4" id="KW-0732">Signal</keyword>
<evidence type="ECO:0000313" key="6">
    <source>
        <dbReference type="EMBL" id="RCH53612.1"/>
    </source>
</evidence>
<feature type="domain" description="Outer membrane protein beta-barrel" evidence="5">
    <location>
        <begin position="453"/>
        <end position="911"/>
    </location>
</feature>
<evidence type="ECO:0000256" key="3">
    <source>
        <dbReference type="ARBA" id="ARBA00023237"/>
    </source>
</evidence>
<accession>A0A367GJJ1</accession>
<reference evidence="6 7" key="1">
    <citation type="submission" date="2018-05" db="EMBL/GenBank/DDBJ databases">
        <title>Mucilaginibacter hurinus sp. nov., isolated from briquette warehouse soil.</title>
        <authorList>
            <person name="Choi L."/>
        </authorList>
    </citation>
    <scope>NUCLEOTIDE SEQUENCE [LARGE SCALE GENOMIC DNA]</scope>
    <source>
        <strain evidence="6 7">ZR32</strain>
    </source>
</reference>
<name>A0A367GJJ1_9SPHI</name>
<dbReference type="Pfam" id="PF14905">
    <property type="entry name" value="OMP_b-brl_3"/>
    <property type="match status" value="1"/>
</dbReference>
<dbReference type="InterPro" id="IPR041700">
    <property type="entry name" value="OMP_b-brl_3"/>
</dbReference>
<dbReference type="InterPro" id="IPR013784">
    <property type="entry name" value="Carb-bd-like_fold"/>
</dbReference>
<dbReference type="Gene3D" id="2.40.170.20">
    <property type="entry name" value="TonB-dependent receptor, beta-barrel domain"/>
    <property type="match status" value="1"/>
</dbReference>
<comment type="subcellular location">
    <subcellularLocation>
        <location evidence="1">Cell outer membrane</location>
    </subcellularLocation>
</comment>
<proteinExistence type="predicted"/>
<dbReference type="InterPro" id="IPR036942">
    <property type="entry name" value="Beta-barrel_TonB_sf"/>
</dbReference>
<dbReference type="Gene3D" id="2.60.40.1120">
    <property type="entry name" value="Carboxypeptidase-like, regulatory domain"/>
    <property type="match status" value="1"/>
</dbReference>
<keyword evidence="3" id="KW-0998">Cell outer membrane</keyword>
<evidence type="ECO:0000256" key="1">
    <source>
        <dbReference type="ARBA" id="ARBA00004442"/>
    </source>
</evidence>
<evidence type="ECO:0000256" key="2">
    <source>
        <dbReference type="ARBA" id="ARBA00023136"/>
    </source>
</evidence>
<feature type="signal peptide" evidence="4">
    <location>
        <begin position="1"/>
        <end position="20"/>
    </location>
</feature>
<dbReference type="RefSeq" id="WP_114006472.1">
    <property type="nucleotide sequence ID" value="NZ_QGDC01000012.1"/>
</dbReference>
<dbReference type="GO" id="GO:0030246">
    <property type="term" value="F:carbohydrate binding"/>
    <property type="evidence" value="ECO:0007669"/>
    <property type="project" value="InterPro"/>
</dbReference>
<keyword evidence="2" id="KW-0472">Membrane</keyword>
<protein>
    <submittedName>
        <fullName evidence="6">TonB-dependent receptor</fullName>
    </submittedName>
</protein>
<keyword evidence="7" id="KW-1185">Reference proteome</keyword>
<dbReference type="SUPFAM" id="SSF56935">
    <property type="entry name" value="Porins"/>
    <property type="match status" value="1"/>
</dbReference>
<dbReference type="OrthoDB" id="1086219at2"/>
<feature type="chain" id="PRO_5016877191" evidence="4">
    <location>
        <begin position="21"/>
        <end position="923"/>
    </location>
</feature>
<evidence type="ECO:0000259" key="5">
    <source>
        <dbReference type="Pfam" id="PF14905"/>
    </source>
</evidence>
<dbReference type="AlphaFoldDB" id="A0A367GJJ1"/>
<comment type="caution">
    <text evidence="6">The sequence shown here is derived from an EMBL/GenBank/DDBJ whole genome shotgun (WGS) entry which is preliminary data.</text>
</comment>
<evidence type="ECO:0000256" key="4">
    <source>
        <dbReference type="SAM" id="SignalP"/>
    </source>
</evidence>
<gene>
    <name evidence="6" type="ORF">DJ568_16845</name>
</gene>
<dbReference type="GO" id="GO:0009279">
    <property type="term" value="C:cell outer membrane"/>
    <property type="evidence" value="ECO:0007669"/>
    <property type="project" value="UniProtKB-SubCell"/>
</dbReference>
<dbReference type="Pfam" id="PF13620">
    <property type="entry name" value="CarboxypepD_reg"/>
    <property type="match status" value="1"/>
</dbReference>
<keyword evidence="6" id="KW-0675">Receptor</keyword>
<organism evidence="6 7">
    <name type="scientific">Mucilaginibacter hurinus</name>
    <dbReference type="NCBI Taxonomy" id="2201324"/>
    <lineage>
        <taxon>Bacteria</taxon>
        <taxon>Pseudomonadati</taxon>
        <taxon>Bacteroidota</taxon>
        <taxon>Sphingobacteriia</taxon>
        <taxon>Sphingobacteriales</taxon>
        <taxon>Sphingobacteriaceae</taxon>
        <taxon>Mucilaginibacter</taxon>
    </lineage>
</organism>
<dbReference type="EMBL" id="QGDC01000012">
    <property type="protein sequence ID" value="RCH53612.1"/>
    <property type="molecule type" value="Genomic_DNA"/>
</dbReference>
<evidence type="ECO:0000313" key="7">
    <source>
        <dbReference type="Proteomes" id="UP000253209"/>
    </source>
</evidence>
<dbReference type="SUPFAM" id="SSF49452">
    <property type="entry name" value="Starch-binding domain-like"/>
    <property type="match status" value="1"/>
</dbReference>
<dbReference type="Proteomes" id="UP000253209">
    <property type="component" value="Unassembled WGS sequence"/>
</dbReference>